<keyword evidence="7" id="KW-0347">Helicase</keyword>
<keyword evidence="9 11" id="KW-0238">DNA-binding</keyword>
<evidence type="ECO:0000256" key="1">
    <source>
        <dbReference type="ARBA" id="ARBA00004123"/>
    </source>
</evidence>
<sequence>MSNSQRQQQQQQQQQLPSPPELSSTQKLDVKRLWEIQTQDVHDDGNLNKPTSFAASDSKPTLSCGQSCHMITRLHAFFYEFLNQVCQQNGGVTVEQGSSAVVAVEDEGVTLQGNHPAFLKPIPESCLEPFAQLFLVKEKNTTTTAAAARRNDENSMHYANNNNSNDSNHSAEGKMIIRPRGGRRVLAIQYDEFLDELNYYEFRGNASKEFLMANSYGAFLYHFPIQAIPVMNVSMALAVASLWRANIPTAAAAASTTNSKLMARLQRFLETCQLTVRLIHVTPLVPMADVKTGIVRKFIAVKGHVIKARPKRLRVATADFCCTKCFATVTHEFDQGRYSLPTKCPTDKCKSRSFKIVKQTAKYINIQELRLQEAQEESTAHAGRTPRQLQVELKHDLIDSCRPGDIVSLACHVDAVNSAVAAGKTGKRAMETSTYKLYLQGHSITTLSESNSQRGDGKQKKTVYTQRQLQSIAQLCHADHRCLSLVERRAFPFDLLVRSVCPSIIGHHAVKAGILLCLLGGTPPATNGAAMDKGSSIRSNSHILVVGDPGMGKSQMLNAATQLAARSVYVGGNTASTTGLTVTLTKEEGGETGIEAGALVLADQGVACIDELDKCRHLDGLLEAMEQQQVSIAKAGVVASLPARCSVIAAANPKHGSYNMSKTVAENLNMARPILSRFDLVFILRDRANKEQDRLVSTNIMNLYRNRSADTTMPVPNAPAAQAQMETGSGPSTGGRVSLEERLAWVASFNDALPAALVRDYIAYAREYCRPKLTREAAEILKDYYMNLRYPEDGRRRQDTVPITTRQLEALIRLSQARAKACLRDFVIKEDALDVVELLRHSVEQVHTDECGIMDRTRGGAAGQSNRKMRKMFHREVCNVIGIGAVCSMDDLRRVADRVQCPLSDFHTMLEDMRESGTLIRQSDGRYKVVS</sequence>
<dbReference type="SUPFAM" id="SSF50249">
    <property type="entry name" value="Nucleic acid-binding proteins"/>
    <property type="match status" value="1"/>
</dbReference>
<evidence type="ECO:0000256" key="5">
    <source>
        <dbReference type="ARBA" id="ARBA00022741"/>
    </source>
</evidence>
<evidence type="ECO:0000256" key="12">
    <source>
        <dbReference type="SAM" id="MobiDB-lite"/>
    </source>
</evidence>
<dbReference type="InterPro" id="IPR033762">
    <property type="entry name" value="MCM_OB"/>
</dbReference>
<dbReference type="Gene3D" id="2.20.28.10">
    <property type="match status" value="1"/>
</dbReference>
<dbReference type="Gene3D" id="2.40.50.140">
    <property type="entry name" value="Nucleic acid-binding proteins"/>
    <property type="match status" value="1"/>
</dbReference>
<keyword evidence="4" id="KW-0235">DNA replication</keyword>
<dbReference type="SUPFAM" id="SSF52540">
    <property type="entry name" value="P-loop containing nucleoside triphosphate hydrolases"/>
    <property type="match status" value="1"/>
</dbReference>
<evidence type="ECO:0000256" key="6">
    <source>
        <dbReference type="ARBA" id="ARBA00022801"/>
    </source>
</evidence>
<feature type="domain" description="MCM C-terminal AAA(+) ATPase" evidence="13">
    <location>
        <begin position="492"/>
        <end position="700"/>
    </location>
</feature>
<dbReference type="InterPro" id="IPR018525">
    <property type="entry name" value="MCM_CS"/>
</dbReference>
<dbReference type="PRINTS" id="PR01657">
    <property type="entry name" value="MCMFAMILY"/>
</dbReference>
<comment type="subcellular location">
    <subcellularLocation>
        <location evidence="1">Nucleus</location>
    </subcellularLocation>
</comment>
<comment type="caution">
    <text evidence="14">The sequence shown here is derived from an EMBL/GenBank/DDBJ whole genome shotgun (WGS) entry which is preliminary data.</text>
</comment>
<keyword evidence="5 11" id="KW-0547">Nucleotide-binding</keyword>
<dbReference type="GO" id="GO:0016787">
    <property type="term" value="F:hydrolase activity"/>
    <property type="evidence" value="ECO:0007669"/>
    <property type="project" value="UniProtKB-KW"/>
</dbReference>
<dbReference type="PROSITE" id="PS00847">
    <property type="entry name" value="MCM_1"/>
    <property type="match status" value="1"/>
</dbReference>
<dbReference type="FunFam" id="2.20.28.10:FF:000003">
    <property type="entry name" value="DNA helicase"/>
    <property type="match status" value="1"/>
</dbReference>
<proteinExistence type="inferred from homology"/>
<evidence type="ECO:0000313" key="14">
    <source>
        <dbReference type="EMBL" id="CAJ1969070.1"/>
    </source>
</evidence>
<evidence type="ECO:0000256" key="7">
    <source>
        <dbReference type="ARBA" id="ARBA00022806"/>
    </source>
</evidence>
<feature type="compositionally biased region" description="Polar residues" evidence="12">
    <location>
        <begin position="48"/>
        <end position="61"/>
    </location>
</feature>
<feature type="region of interest" description="Disordered" evidence="12">
    <location>
        <begin position="148"/>
        <end position="172"/>
    </location>
</feature>
<dbReference type="Pfam" id="PF00493">
    <property type="entry name" value="MCM"/>
    <property type="match status" value="1"/>
</dbReference>
<gene>
    <name evidence="14" type="ORF">CYCCA115_LOCUS23522</name>
</gene>
<evidence type="ECO:0000256" key="4">
    <source>
        <dbReference type="ARBA" id="ARBA00022705"/>
    </source>
</evidence>
<dbReference type="SMART" id="SM00382">
    <property type="entry name" value="AAA"/>
    <property type="match status" value="1"/>
</dbReference>
<dbReference type="Pfam" id="PF17855">
    <property type="entry name" value="MCM_lid"/>
    <property type="match status" value="1"/>
</dbReference>
<evidence type="ECO:0000259" key="13">
    <source>
        <dbReference type="PROSITE" id="PS50051"/>
    </source>
</evidence>
<feature type="region of interest" description="Disordered" evidence="12">
    <location>
        <begin position="711"/>
        <end position="733"/>
    </location>
</feature>
<evidence type="ECO:0000256" key="11">
    <source>
        <dbReference type="RuleBase" id="RU004070"/>
    </source>
</evidence>
<evidence type="ECO:0000313" key="15">
    <source>
        <dbReference type="Proteomes" id="UP001295423"/>
    </source>
</evidence>
<dbReference type="Gene3D" id="3.40.50.300">
    <property type="entry name" value="P-loop containing nucleotide triphosphate hydrolases"/>
    <property type="match status" value="1"/>
</dbReference>
<organism evidence="14 15">
    <name type="scientific">Cylindrotheca closterium</name>
    <dbReference type="NCBI Taxonomy" id="2856"/>
    <lineage>
        <taxon>Eukaryota</taxon>
        <taxon>Sar</taxon>
        <taxon>Stramenopiles</taxon>
        <taxon>Ochrophyta</taxon>
        <taxon>Bacillariophyta</taxon>
        <taxon>Bacillariophyceae</taxon>
        <taxon>Bacillariophycidae</taxon>
        <taxon>Bacillariales</taxon>
        <taxon>Bacillariaceae</taxon>
        <taxon>Cylindrotheca</taxon>
    </lineage>
</organism>
<dbReference type="GO" id="GO:0042555">
    <property type="term" value="C:MCM complex"/>
    <property type="evidence" value="ECO:0007669"/>
    <property type="project" value="TreeGrafter"/>
</dbReference>
<evidence type="ECO:0000256" key="2">
    <source>
        <dbReference type="ARBA" id="ARBA00008010"/>
    </source>
</evidence>
<accession>A0AAD2JP64</accession>
<dbReference type="InterPro" id="IPR027417">
    <property type="entry name" value="P-loop_NTPase"/>
</dbReference>
<keyword evidence="15" id="KW-1185">Reference proteome</keyword>
<name>A0AAD2JP64_9STRA</name>
<dbReference type="EC" id="3.6.4.12" evidence="3"/>
<feature type="compositionally biased region" description="Low complexity" evidence="12">
    <location>
        <begin position="156"/>
        <end position="170"/>
    </location>
</feature>
<dbReference type="EMBL" id="CAKOGP040002424">
    <property type="protein sequence ID" value="CAJ1969070.1"/>
    <property type="molecule type" value="Genomic_DNA"/>
</dbReference>
<dbReference type="CDD" id="cd17706">
    <property type="entry name" value="MCM"/>
    <property type="match status" value="1"/>
</dbReference>
<dbReference type="GO" id="GO:0005634">
    <property type="term" value="C:nucleus"/>
    <property type="evidence" value="ECO:0007669"/>
    <property type="project" value="UniProtKB-SubCell"/>
</dbReference>
<evidence type="ECO:0000256" key="8">
    <source>
        <dbReference type="ARBA" id="ARBA00022840"/>
    </source>
</evidence>
<dbReference type="InterPro" id="IPR003593">
    <property type="entry name" value="AAA+_ATPase"/>
</dbReference>
<feature type="region of interest" description="Disordered" evidence="12">
    <location>
        <begin position="1"/>
        <end position="24"/>
    </location>
</feature>
<dbReference type="Pfam" id="PF17207">
    <property type="entry name" value="MCM_OB"/>
    <property type="match status" value="1"/>
</dbReference>
<comment type="similarity">
    <text evidence="2 11">Belongs to the MCM family.</text>
</comment>
<evidence type="ECO:0000256" key="9">
    <source>
        <dbReference type="ARBA" id="ARBA00023125"/>
    </source>
</evidence>
<dbReference type="PANTHER" id="PTHR11630">
    <property type="entry name" value="DNA REPLICATION LICENSING FACTOR MCM FAMILY MEMBER"/>
    <property type="match status" value="1"/>
</dbReference>
<dbReference type="GO" id="GO:0017116">
    <property type="term" value="F:single-stranded DNA helicase activity"/>
    <property type="evidence" value="ECO:0007669"/>
    <property type="project" value="TreeGrafter"/>
</dbReference>
<protein>
    <recommendedName>
        <fullName evidence="3">DNA helicase</fullName>
        <ecNumber evidence="3">3.6.4.12</ecNumber>
    </recommendedName>
</protein>
<keyword evidence="10" id="KW-0539">Nucleus</keyword>
<dbReference type="PROSITE" id="PS50051">
    <property type="entry name" value="MCM_2"/>
    <property type="match status" value="1"/>
</dbReference>
<dbReference type="GO" id="GO:0005524">
    <property type="term" value="F:ATP binding"/>
    <property type="evidence" value="ECO:0007669"/>
    <property type="project" value="UniProtKB-KW"/>
</dbReference>
<dbReference type="SMART" id="SM00350">
    <property type="entry name" value="MCM"/>
    <property type="match status" value="1"/>
</dbReference>
<reference evidence="14" key="1">
    <citation type="submission" date="2023-08" db="EMBL/GenBank/DDBJ databases">
        <authorList>
            <person name="Audoor S."/>
            <person name="Bilcke G."/>
        </authorList>
    </citation>
    <scope>NUCLEOTIDE SEQUENCE</scope>
</reference>
<dbReference type="InterPro" id="IPR031327">
    <property type="entry name" value="MCM"/>
</dbReference>
<feature type="compositionally biased region" description="Low complexity" evidence="12">
    <location>
        <begin position="1"/>
        <end position="15"/>
    </location>
</feature>
<dbReference type="Proteomes" id="UP001295423">
    <property type="component" value="Unassembled WGS sequence"/>
</dbReference>
<dbReference type="AlphaFoldDB" id="A0AAD2JP64"/>
<dbReference type="GO" id="GO:0003697">
    <property type="term" value="F:single-stranded DNA binding"/>
    <property type="evidence" value="ECO:0007669"/>
    <property type="project" value="TreeGrafter"/>
</dbReference>
<dbReference type="PANTHER" id="PTHR11630:SF47">
    <property type="entry name" value="DNA HELICASE MCM8"/>
    <property type="match status" value="1"/>
</dbReference>
<dbReference type="InterPro" id="IPR041562">
    <property type="entry name" value="MCM_lid"/>
</dbReference>
<feature type="region of interest" description="Disordered" evidence="12">
    <location>
        <begin position="41"/>
        <end position="61"/>
    </location>
</feature>
<keyword evidence="6" id="KW-0378">Hydrolase</keyword>
<dbReference type="InterPro" id="IPR012340">
    <property type="entry name" value="NA-bd_OB-fold"/>
</dbReference>
<keyword evidence="8 11" id="KW-0067">ATP-binding</keyword>
<evidence type="ECO:0000256" key="3">
    <source>
        <dbReference type="ARBA" id="ARBA00012551"/>
    </source>
</evidence>
<dbReference type="InterPro" id="IPR001208">
    <property type="entry name" value="MCM_dom"/>
</dbReference>
<evidence type="ECO:0000256" key="10">
    <source>
        <dbReference type="ARBA" id="ARBA00023242"/>
    </source>
</evidence>
<dbReference type="GO" id="GO:0006260">
    <property type="term" value="P:DNA replication"/>
    <property type="evidence" value="ECO:0007669"/>
    <property type="project" value="UniProtKB-KW"/>
</dbReference>